<dbReference type="Gene3D" id="3.40.50.2300">
    <property type="match status" value="2"/>
</dbReference>
<keyword evidence="9" id="KW-1185">Reference proteome</keyword>
<dbReference type="PANTHER" id="PTHR24061:SF599">
    <property type="entry name" value="G-PROTEIN COUPLED RECEPTORS FAMILY 3 PROFILE DOMAIN-CONTAINING PROTEIN"/>
    <property type="match status" value="1"/>
</dbReference>
<dbReference type="InterPro" id="IPR000068">
    <property type="entry name" value="GPCR_3_Ca_sens_rcpt-rel"/>
</dbReference>
<reference evidence="8 9" key="1">
    <citation type="journal article" date="2022" name="Gigascience">
        <title>A chromosome-level genome assembly and annotation of the desert horned lizard, Phrynosoma platyrhinos, provides insight into chromosomal rearrangements among reptiles.</title>
        <authorList>
            <person name="Koochekian N."/>
            <person name="Ascanio A."/>
            <person name="Farleigh K."/>
            <person name="Card D.C."/>
            <person name="Schield D.R."/>
            <person name="Castoe T.A."/>
            <person name="Jezkova T."/>
        </authorList>
    </citation>
    <scope>NUCLEOTIDE SEQUENCE [LARGE SCALE GENOMIC DNA]</scope>
    <source>
        <strain evidence="8">NK-2021</strain>
    </source>
</reference>
<evidence type="ECO:0000313" key="8">
    <source>
        <dbReference type="EMBL" id="KAH0631361.1"/>
    </source>
</evidence>
<sequence>MSKSYQQVLAFVFAVEKINKDPHFLPNVSLGFRLYDNYYNGGQTYENVISLLSERDKLTPVHLPLYGYGPYYAYGRPSYNMMNTEKVKIFPNYNCQGKKKMVAVIGGLTSESSVQVANMLGIYKIPQINYGYSDAVLGNQVQFPSLYQVYPSDELDIVAIIQLLLHFDWTWIGLVAATYGRSGNFIDKLKDKMQKNGICPEFVILFQNLLTFFYELEQREKELWRSSCKVVFVCGDTKFLSIIYQYTNAILAGKVWLTTAKWDTSINAEAFSGALSFGSRQKNIPGFRLFLSSVTPNKYRDDVFIKIFWSQEFNCNLPPPYSKPPNLGVRSCTGQERLDDPNISHFEISMSSPSYSICKAVFGVAKALHNLSVDRSKQKTRRNGVKPGNIPLWQMHWFLKKILSNNTIMEDAFFDGVRDLATYDILNVILLPNKVLVNVKVGKVNLHSATNYSIAIHEEMTLWNSKFIQASHVPRILH</sequence>
<dbReference type="Pfam" id="PF01094">
    <property type="entry name" value="ANF_receptor"/>
    <property type="match status" value="1"/>
</dbReference>
<dbReference type="SUPFAM" id="SSF53822">
    <property type="entry name" value="Periplasmic binding protein-like I"/>
    <property type="match status" value="1"/>
</dbReference>
<evidence type="ECO:0000256" key="3">
    <source>
        <dbReference type="ARBA" id="ARBA00022989"/>
    </source>
</evidence>
<keyword evidence="6" id="KW-0325">Glycoprotein</keyword>
<evidence type="ECO:0000313" key="9">
    <source>
        <dbReference type="Proteomes" id="UP000826234"/>
    </source>
</evidence>
<evidence type="ECO:0000259" key="7">
    <source>
        <dbReference type="Pfam" id="PF01094"/>
    </source>
</evidence>
<organism evidence="8 9">
    <name type="scientific">Phrynosoma platyrhinos</name>
    <name type="common">Desert horned lizard</name>
    <dbReference type="NCBI Taxonomy" id="52577"/>
    <lineage>
        <taxon>Eukaryota</taxon>
        <taxon>Metazoa</taxon>
        <taxon>Chordata</taxon>
        <taxon>Craniata</taxon>
        <taxon>Vertebrata</taxon>
        <taxon>Euteleostomi</taxon>
        <taxon>Lepidosauria</taxon>
        <taxon>Squamata</taxon>
        <taxon>Bifurcata</taxon>
        <taxon>Unidentata</taxon>
        <taxon>Episquamata</taxon>
        <taxon>Toxicofera</taxon>
        <taxon>Iguania</taxon>
        <taxon>Phrynosomatidae</taxon>
        <taxon>Phrynosomatinae</taxon>
        <taxon>Phrynosoma</taxon>
    </lineage>
</organism>
<dbReference type="InterPro" id="IPR000337">
    <property type="entry name" value="GPCR_3"/>
</dbReference>
<proteinExistence type="predicted"/>
<evidence type="ECO:0000256" key="1">
    <source>
        <dbReference type="ARBA" id="ARBA00004141"/>
    </source>
</evidence>
<name>A0ABQ7TPK5_PHRPL</name>
<evidence type="ECO:0000256" key="5">
    <source>
        <dbReference type="ARBA" id="ARBA00023170"/>
    </source>
</evidence>
<dbReference type="PANTHER" id="PTHR24061">
    <property type="entry name" value="CALCIUM-SENSING RECEPTOR-RELATED"/>
    <property type="match status" value="1"/>
</dbReference>
<keyword evidence="2" id="KW-0812">Transmembrane</keyword>
<keyword evidence="4" id="KW-0472">Membrane</keyword>
<dbReference type="PRINTS" id="PR00248">
    <property type="entry name" value="GPCRMGR"/>
</dbReference>
<evidence type="ECO:0000256" key="6">
    <source>
        <dbReference type="ARBA" id="ARBA00023180"/>
    </source>
</evidence>
<comment type="subcellular location">
    <subcellularLocation>
        <location evidence="1">Membrane</location>
        <topology evidence="1">Multi-pass membrane protein</topology>
    </subcellularLocation>
</comment>
<protein>
    <recommendedName>
        <fullName evidence="7">Receptor ligand binding region domain-containing protein</fullName>
    </recommendedName>
</protein>
<evidence type="ECO:0000256" key="4">
    <source>
        <dbReference type="ARBA" id="ARBA00023136"/>
    </source>
</evidence>
<gene>
    <name evidence="8" type="ORF">JD844_005659</name>
</gene>
<feature type="domain" description="Receptor ligand binding region" evidence="7">
    <location>
        <begin position="9"/>
        <end position="428"/>
    </location>
</feature>
<dbReference type="InterPro" id="IPR001828">
    <property type="entry name" value="ANF_lig-bd_rcpt"/>
</dbReference>
<evidence type="ECO:0000256" key="2">
    <source>
        <dbReference type="ARBA" id="ARBA00022692"/>
    </source>
</evidence>
<keyword evidence="3" id="KW-1133">Transmembrane helix</keyword>
<keyword evidence="5" id="KW-0675">Receptor</keyword>
<comment type="caution">
    <text evidence="8">The sequence shown here is derived from an EMBL/GenBank/DDBJ whole genome shotgun (WGS) entry which is preliminary data.</text>
</comment>
<dbReference type="Proteomes" id="UP000826234">
    <property type="component" value="Unassembled WGS sequence"/>
</dbReference>
<accession>A0ABQ7TPK5</accession>
<dbReference type="EMBL" id="JAIPUX010000035">
    <property type="protein sequence ID" value="KAH0631361.1"/>
    <property type="molecule type" value="Genomic_DNA"/>
</dbReference>
<dbReference type="InterPro" id="IPR028082">
    <property type="entry name" value="Peripla_BP_I"/>
</dbReference>